<evidence type="ECO:0000256" key="1">
    <source>
        <dbReference type="SAM" id="SignalP"/>
    </source>
</evidence>
<keyword evidence="1" id="KW-0732">Signal</keyword>
<gene>
    <name evidence="2" type="ORF">CWE22_10050</name>
</gene>
<feature type="chain" id="PRO_5031483853" evidence="1">
    <location>
        <begin position="23"/>
        <end position="169"/>
    </location>
</feature>
<comment type="caution">
    <text evidence="2">The sequence shown here is derived from an EMBL/GenBank/DDBJ whole genome shotgun (WGS) entry which is preliminary data.</text>
</comment>
<dbReference type="InterPro" id="IPR021557">
    <property type="entry name" value="DUF3016"/>
</dbReference>
<dbReference type="EMBL" id="PIPR01000002">
    <property type="protein sequence ID" value="RUO39624.1"/>
    <property type="molecule type" value="Genomic_DNA"/>
</dbReference>
<sequence length="169" mass="19098">MKQLTTLSMAISLALMSSTALAATAKVEFKNPDDYRDIEAVNERQSSFQAQLFEGLTKHFESLAAQLPEGNTLSITVTDLDITGRVEPTYGQGGAAYMRIVDRIDYPRIEFSYQYTDSSGAVLSEESVNLRDMGAHQTMRAAKESGRDELYYEKKLLDRWFNDTFERNN</sequence>
<evidence type="ECO:0000313" key="3">
    <source>
        <dbReference type="Proteomes" id="UP000287766"/>
    </source>
</evidence>
<keyword evidence="3" id="KW-1185">Reference proteome</keyword>
<accession>A0A7Z7ET25</accession>
<dbReference type="AlphaFoldDB" id="A0A7Z7ET25"/>
<evidence type="ECO:0000313" key="2">
    <source>
        <dbReference type="EMBL" id="RUO39624.1"/>
    </source>
</evidence>
<organism evidence="2 3">
    <name type="scientific">Pseudidiomarina aestuarii</name>
    <dbReference type="NCBI Taxonomy" id="624146"/>
    <lineage>
        <taxon>Bacteria</taxon>
        <taxon>Pseudomonadati</taxon>
        <taxon>Pseudomonadota</taxon>
        <taxon>Gammaproteobacteria</taxon>
        <taxon>Alteromonadales</taxon>
        <taxon>Idiomarinaceae</taxon>
        <taxon>Pseudidiomarina</taxon>
    </lineage>
</organism>
<reference evidence="3" key="1">
    <citation type="journal article" date="2018" name="Front. Microbiol.">
        <title>Genome-Based Analysis Reveals the Taxonomy and Diversity of the Family Idiomarinaceae.</title>
        <authorList>
            <person name="Liu Y."/>
            <person name="Lai Q."/>
            <person name="Shao Z."/>
        </authorList>
    </citation>
    <scope>NUCLEOTIDE SEQUENCE [LARGE SCALE GENOMIC DNA]</scope>
    <source>
        <strain evidence="3">KYW314</strain>
    </source>
</reference>
<dbReference type="Pfam" id="PF11454">
    <property type="entry name" value="DUF3016"/>
    <property type="match status" value="1"/>
</dbReference>
<name>A0A7Z7ET25_9GAMM</name>
<proteinExistence type="predicted"/>
<dbReference type="RefSeq" id="WP_169931340.1">
    <property type="nucleotide sequence ID" value="NZ_PIPR01000002.1"/>
</dbReference>
<feature type="signal peptide" evidence="1">
    <location>
        <begin position="1"/>
        <end position="22"/>
    </location>
</feature>
<protein>
    <submittedName>
        <fullName evidence="2">DUF3016 domain-containing protein</fullName>
    </submittedName>
</protein>
<dbReference type="Proteomes" id="UP000287766">
    <property type="component" value="Unassembled WGS sequence"/>
</dbReference>